<dbReference type="SUPFAM" id="SSF52954">
    <property type="entry name" value="Class II aaRS ABD-related"/>
    <property type="match status" value="1"/>
</dbReference>
<reference evidence="16 17" key="1">
    <citation type="journal article" date="2020" name="Curr. Microbiol.">
        <title>Tepidiphilus baoligensis sp. nov., a Novel Bacterium of the Family Hydrogenophilaceae Isolated from an Oil Reservoir.</title>
        <authorList>
            <person name="Zhang X."/>
            <person name="Wang G."/>
            <person name="Ma X."/>
            <person name="Yu J."/>
            <person name="You J."/>
            <person name="Xue Y."/>
            <person name="Ma Y."/>
        </authorList>
    </citation>
    <scope>NUCLEOTIDE SEQUENCE [LARGE SCALE GENOMIC DNA]</scope>
    <source>
        <strain evidence="16 17">B18-69</strain>
    </source>
</reference>
<dbReference type="Gene3D" id="3.10.20.30">
    <property type="match status" value="1"/>
</dbReference>
<dbReference type="PANTHER" id="PTHR11451">
    <property type="entry name" value="THREONINE-TRNA LIGASE"/>
    <property type="match status" value="1"/>
</dbReference>
<dbReference type="GO" id="GO:0004829">
    <property type="term" value="F:threonine-tRNA ligase activity"/>
    <property type="evidence" value="ECO:0007669"/>
    <property type="project" value="UniProtKB-EC"/>
</dbReference>
<evidence type="ECO:0000256" key="1">
    <source>
        <dbReference type="ARBA" id="ARBA00008226"/>
    </source>
</evidence>
<evidence type="ECO:0000256" key="5">
    <source>
        <dbReference type="ARBA" id="ARBA00022723"/>
    </source>
</evidence>
<feature type="binding site" evidence="13">
    <location>
        <position position="511"/>
    </location>
    <ligand>
        <name>Zn(2+)</name>
        <dbReference type="ChEBI" id="CHEBI:29105"/>
        <note>catalytic</note>
    </ligand>
</feature>
<comment type="catalytic activity">
    <reaction evidence="12 13">
        <text>tRNA(Thr) + L-threonine + ATP = L-threonyl-tRNA(Thr) + AMP + diphosphate + H(+)</text>
        <dbReference type="Rhea" id="RHEA:24624"/>
        <dbReference type="Rhea" id="RHEA-COMP:9670"/>
        <dbReference type="Rhea" id="RHEA-COMP:9704"/>
        <dbReference type="ChEBI" id="CHEBI:15378"/>
        <dbReference type="ChEBI" id="CHEBI:30616"/>
        <dbReference type="ChEBI" id="CHEBI:33019"/>
        <dbReference type="ChEBI" id="CHEBI:57926"/>
        <dbReference type="ChEBI" id="CHEBI:78442"/>
        <dbReference type="ChEBI" id="CHEBI:78534"/>
        <dbReference type="ChEBI" id="CHEBI:456215"/>
        <dbReference type="EC" id="6.1.1.3"/>
    </reaction>
</comment>
<dbReference type="InterPro" id="IPR036621">
    <property type="entry name" value="Anticodon-bd_dom_sf"/>
</dbReference>
<dbReference type="CDD" id="cd01667">
    <property type="entry name" value="TGS_ThrRS"/>
    <property type="match status" value="1"/>
</dbReference>
<dbReference type="EMBL" id="JAAAUB010000001">
    <property type="protein sequence ID" value="NMH15622.1"/>
    <property type="molecule type" value="Genomic_DNA"/>
</dbReference>
<evidence type="ECO:0000256" key="6">
    <source>
        <dbReference type="ARBA" id="ARBA00022741"/>
    </source>
</evidence>
<dbReference type="InterPro" id="IPR012675">
    <property type="entry name" value="Beta-grasp_dom_sf"/>
</dbReference>
<dbReference type="Gene3D" id="3.30.980.10">
    <property type="entry name" value="Threonyl-trna Synthetase, Chain A, domain 2"/>
    <property type="match status" value="1"/>
</dbReference>
<dbReference type="Gene3D" id="3.30.930.10">
    <property type="entry name" value="Bira Bifunctional Protein, Domain 2"/>
    <property type="match status" value="1"/>
</dbReference>
<sequence>MIRITLPDGSVKEFPSPVTVREVAESIGPGLAKAALAGKVDGRLVDLSHRIERDARVEIITDRSPEGLEILRHSTAHLLAHAVKELFPEAQVTIGPVIENGFYYDFAYDRPFTPEDLQRIEARMRELAAQAIPVVREEWPRDKAIEFFKSLGEHYKAEIIASIPEGETISLYRQGDFIDLCRGPHVPSTDKLRAFKLTKVAGAYWRGDARNEQLQRIYGTAWPDEKSLQAYLTMLEEAEKRDHRRLGQQLDLFHFEEAAPGAVFWHPKGWRIFQTLIQYMRARQEAAGYVEVNTPDVMDRSLWELSGHWQNYRDHMFTTQTEDGRVFALKPMNCPGAVTMFKHGLHSYRDLPLRMAEFGKVHRYEPSGALHGLLRVRHFTQDDAHIFCTPEQMEEECRTVVRLIMDIYKDFGFEQVRVKLSTRPEHRIGSDEIWDRLEGALAQALESMGMSYELFPGEGAFYGPKLEFVLRDAIGRDWQCGTLQVDMNLPERFDLSYVAEDNTRKRPVMLHRALFGSLERFTGILIEHYAGALPAWLAPVQAVVLSIAERHADYARQVAEALRRQGFRVETDLRNEKINYKIREHSVHKIPYLLVVGDQERESGGVAVRARGGINLGAMPLDDFVARLREEIERKLPAPASSQT</sequence>
<dbReference type="Gene3D" id="3.30.54.20">
    <property type="match status" value="1"/>
</dbReference>
<evidence type="ECO:0000256" key="12">
    <source>
        <dbReference type="ARBA" id="ARBA00049515"/>
    </source>
</evidence>
<dbReference type="PROSITE" id="PS51880">
    <property type="entry name" value="TGS"/>
    <property type="match status" value="1"/>
</dbReference>
<comment type="cofactor">
    <cofactor evidence="13">
        <name>Zn(2+)</name>
        <dbReference type="ChEBI" id="CHEBI:29105"/>
    </cofactor>
    <text evidence="13">Binds 1 zinc ion per subunit.</text>
</comment>
<dbReference type="RefSeq" id="WP_169114593.1">
    <property type="nucleotide sequence ID" value="NZ_JAAAUB010000001.1"/>
</dbReference>
<name>A0ABX1QHM9_9PROT</name>
<dbReference type="InterPro" id="IPR004154">
    <property type="entry name" value="Anticodon-bd"/>
</dbReference>
<dbReference type="InterPro" id="IPR006195">
    <property type="entry name" value="aa-tRNA-synth_II"/>
</dbReference>
<keyword evidence="11 13" id="KW-0030">Aminoacyl-tRNA synthetase</keyword>
<evidence type="ECO:0000259" key="14">
    <source>
        <dbReference type="PROSITE" id="PS50862"/>
    </source>
</evidence>
<comment type="subcellular location">
    <subcellularLocation>
        <location evidence="13">Cytoplasm</location>
    </subcellularLocation>
</comment>
<keyword evidence="2 13" id="KW-0963">Cytoplasm</keyword>
<evidence type="ECO:0000256" key="2">
    <source>
        <dbReference type="ARBA" id="ARBA00022490"/>
    </source>
</evidence>
<dbReference type="Pfam" id="PF02824">
    <property type="entry name" value="TGS"/>
    <property type="match status" value="1"/>
</dbReference>
<dbReference type="InterPro" id="IPR004095">
    <property type="entry name" value="TGS"/>
</dbReference>
<evidence type="ECO:0000256" key="9">
    <source>
        <dbReference type="ARBA" id="ARBA00022884"/>
    </source>
</evidence>
<dbReference type="HAMAP" id="MF_00184">
    <property type="entry name" value="Thr_tRNA_synth"/>
    <property type="match status" value="1"/>
</dbReference>
<protein>
    <recommendedName>
        <fullName evidence="13">Threonine--tRNA ligase</fullName>
        <ecNumber evidence="13">6.1.1.3</ecNumber>
    </recommendedName>
    <alternativeName>
        <fullName evidence="13">Threonyl-tRNA synthetase</fullName>
        <shortName evidence="13">ThrRS</shortName>
    </alternativeName>
</protein>
<comment type="subunit">
    <text evidence="13">Homodimer.</text>
</comment>
<keyword evidence="6 13" id="KW-0547">Nucleotide-binding</keyword>
<evidence type="ECO:0000313" key="17">
    <source>
        <dbReference type="Proteomes" id="UP000669605"/>
    </source>
</evidence>
<evidence type="ECO:0000259" key="15">
    <source>
        <dbReference type="PROSITE" id="PS51880"/>
    </source>
</evidence>
<comment type="caution">
    <text evidence="13">Lacks conserved residue(s) required for the propagation of feature annotation.</text>
</comment>
<dbReference type="InterPro" id="IPR012947">
    <property type="entry name" value="tRNA_SAD"/>
</dbReference>
<evidence type="ECO:0000256" key="8">
    <source>
        <dbReference type="ARBA" id="ARBA00022840"/>
    </source>
</evidence>
<dbReference type="InterPro" id="IPR033728">
    <property type="entry name" value="ThrRS_core"/>
</dbReference>
<proteinExistence type="inferred from homology"/>
<comment type="similarity">
    <text evidence="1 13">Belongs to the class-II aminoacyl-tRNA synthetase family.</text>
</comment>
<accession>A0ABX1QHM9</accession>
<dbReference type="PANTHER" id="PTHR11451:SF44">
    <property type="entry name" value="THREONINE--TRNA LIGASE, CHLOROPLASTIC_MITOCHONDRIAL 2"/>
    <property type="match status" value="1"/>
</dbReference>
<dbReference type="SUPFAM" id="SSF81271">
    <property type="entry name" value="TGS-like"/>
    <property type="match status" value="1"/>
</dbReference>
<dbReference type="InterPro" id="IPR002314">
    <property type="entry name" value="aa-tRNA-synt_IIb"/>
</dbReference>
<dbReference type="InterPro" id="IPR045864">
    <property type="entry name" value="aa-tRNA-synth_II/BPL/LPL"/>
</dbReference>
<dbReference type="Gene3D" id="3.40.50.800">
    <property type="entry name" value="Anticodon-binding domain"/>
    <property type="match status" value="1"/>
</dbReference>
<keyword evidence="3 13" id="KW-0820">tRNA-binding</keyword>
<keyword evidence="17" id="KW-1185">Reference proteome</keyword>
<dbReference type="EC" id="6.1.1.3" evidence="13"/>
<dbReference type="Proteomes" id="UP000669605">
    <property type="component" value="Unassembled WGS sequence"/>
</dbReference>
<dbReference type="InterPro" id="IPR047246">
    <property type="entry name" value="ThrRS_anticodon"/>
</dbReference>
<evidence type="ECO:0000256" key="7">
    <source>
        <dbReference type="ARBA" id="ARBA00022833"/>
    </source>
</evidence>
<feature type="domain" description="TGS" evidence="15">
    <location>
        <begin position="1"/>
        <end position="61"/>
    </location>
</feature>
<keyword evidence="9 13" id="KW-0694">RNA-binding</keyword>
<evidence type="ECO:0000313" key="16">
    <source>
        <dbReference type="EMBL" id="NMH15622.1"/>
    </source>
</evidence>
<evidence type="ECO:0000256" key="13">
    <source>
        <dbReference type="HAMAP-Rule" id="MF_00184"/>
    </source>
</evidence>
<evidence type="ECO:0000256" key="4">
    <source>
        <dbReference type="ARBA" id="ARBA00022598"/>
    </source>
</evidence>
<dbReference type="SMART" id="SM00863">
    <property type="entry name" value="tRNA_SAD"/>
    <property type="match status" value="1"/>
</dbReference>
<feature type="binding site" evidence="13">
    <location>
        <position position="334"/>
    </location>
    <ligand>
        <name>Zn(2+)</name>
        <dbReference type="ChEBI" id="CHEBI:29105"/>
        <note>catalytic</note>
    </ligand>
</feature>
<dbReference type="CDD" id="cd00860">
    <property type="entry name" value="ThrRS_anticodon"/>
    <property type="match status" value="1"/>
</dbReference>
<keyword evidence="7 13" id="KW-0862">Zinc</keyword>
<feature type="binding site" evidence="13">
    <location>
        <position position="385"/>
    </location>
    <ligand>
        <name>Zn(2+)</name>
        <dbReference type="ChEBI" id="CHEBI:29105"/>
        <note>catalytic</note>
    </ligand>
</feature>
<dbReference type="Pfam" id="PF00587">
    <property type="entry name" value="tRNA-synt_2b"/>
    <property type="match status" value="1"/>
</dbReference>
<keyword evidence="10 13" id="KW-0648">Protein biosynthesis</keyword>
<dbReference type="PRINTS" id="PR01047">
    <property type="entry name" value="TRNASYNTHTHR"/>
</dbReference>
<keyword evidence="5 13" id="KW-0479">Metal-binding</keyword>
<dbReference type="InterPro" id="IPR012676">
    <property type="entry name" value="TGS-like"/>
</dbReference>
<feature type="domain" description="Aminoacyl-transfer RNA synthetases class-II family profile" evidence="14">
    <location>
        <begin position="256"/>
        <end position="534"/>
    </location>
</feature>
<keyword evidence="8 13" id="KW-0067">ATP-binding</keyword>
<evidence type="ECO:0000256" key="11">
    <source>
        <dbReference type="ARBA" id="ARBA00023146"/>
    </source>
</evidence>
<dbReference type="SUPFAM" id="SSF55681">
    <property type="entry name" value="Class II aaRS and biotin synthetases"/>
    <property type="match status" value="1"/>
</dbReference>
<dbReference type="Pfam" id="PF03129">
    <property type="entry name" value="HGTP_anticodon"/>
    <property type="match status" value="1"/>
</dbReference>
<dbReference type="InterPro" id="IPR018163">
    <property type="entry name" value="Thr/Ala-tRNA-synth_IIc_edit"/>
</dbReference>
<dbReference type="PROSITE" id="PS50862">
    <property type="entry name" value="AA_TRNA_LIGASE_II"/>
    <property type="match status" value="1"/>
</dbReference>
<dbReference type="SUPFAM" id="SSF55186">
    <property type="entry name" value="ThrRS/AlaRS common domain"/>
    <property type="match status" value="1"/>
</dbReference>
<dbReference type="NCBIfam" id="TIGR00418">
    <property type="entry name" value="thrS"/>
    <property type="match status" value="1"/>
</dbReference>
<organism evidence="16 17">
    <name type="scientific">Tepidiphilus baoligensis</name>
    <dbReference type="NCBI Taxonomy" id="2698687"/>
    <lineage>
        <taxon>Bacteria</taxon>
        <taxon>Pseudomonadati</taxon>
        <taxon>Pseudomonadota</taxon>
        <taxon>Hydrogenophilia</taxon>
        <taxon>Hydrogenophilales</taxon>
        <taxon>Hydrogenophilaceae</taxon>
        <taxon>Tepidiphilus</taxon>
    </lineage>
</organism>
<comment type="caution">
    <text evidence="16">The sequence shown here is derived from an EMBL/GenBank/DDBJ whole genome shotgun (WGS) entry which is preliminary data.</text>
</comment>
<dbReference type="CDD" id="cd00771">
    <property type="entry name" value="ThrRS_core"/>
    <property type="match status" value="1"/>
</dbReference>
<evidence type="ECO:0000256" key="10">
    <source>
        <dbReference type="ARBA" id="ARBA00022917"/>
    </source>
</evidence>
<keyword evidence="4 13" id="KW-0436">Ligase</keyword>
<dbReference type="InterPro" id="IPR002320">
    <property type="entry name" value="Thr-tRNA-ligase_IIa"/>
</dbReference>
<gene>
    <name evidence="13 16" type="primary">thrS</name>
    <name evidence="16" type="ORF">GV368_00545</name>
</gene>
<evidence type="ECO:0000256" key="3">
    <source>
        <dbReference type="ARBA" id="ARBA00022555"/>
    </source>
</evidence>
<dbReference type="Pfam" id="PF07973">
    <property type="entry name" value="tRNA_SAD"/>
    <property type="match status" value="1"/>
</dbReference>